<sequence>MLGEDDDMLNWLMAEGLGTPRTGGNSHDNANAYNRGLFRANSLGRISETTPVTSYEATKRNYDVSAASQQESYSQTQQNYDQTYGGGGWTPLADPNFASFNWADALISESPPQADGTGIDGFQEMVQPLNDFGLNPNPDLNFDLDPLVHINAHEPEHRSTKPTVKKETKVIGSPKSAAPMTLTASPSASKTKRPLSPKSQALREKNREAVRNCRKRKREHAEKLKEREHQLMKENEKLRLQLRLGTEELESEVKSTTDVLVERMASLLSKANKSSESEQLLEKTVHMYVSLYRDLGRDREEAMKHITTRLIRRTLPSQVTKMYLWQNAQSEEYFQLKDGLWKEMCARLGLTKDQMNRLVGRRDGVMKLCKQIAGVLYDIRRLHVVVMKKQRRATDMQALNLLSSLLNPVQMAKLLVFAHNDPRCGNVSDQWDRYLKSYDEEIDSEVARGDIRWQFDVPGKKPKKEVNQAQIDEDKVAYLKEARHKSALFMKDLFEAADQITEEKADRVFTPKIEMCDPNFRKPVKGIKKILEHVGRIQAAFNDLKVMEESFTIRDNTNMARGRWSVTGTYHGRGKTKLPEGSPQPGKPVSFRVIIAYKFEHDSERISQLVISWAALDLMRQLGLVAADLGRPKKRVANSYNVPKLSPKRMQELCVEFSKIFELDSVEDRKTMAAKHLDNDSTTTDSNMGGKYSGTDGFVSYSEKLKRVFPEFKLSKHNFVPIKSTSVAGTDDNNALKIQMGCLVSGVYKGALVKEPQPFKFSGEVFFVFDSESEKITEIVMNWNAASLMNQLGVILS</sequence>
<accession>A0A7S3PLK7</accession>
<dbReference type="SMART" id="SM00338">
    <property type="entry name" value="BRLZ"/>
    <property type="match status" value="1"/>
</dbReference>
<feature type="compositionally biased region" description="Basic and acidic residues" evidence="1">
    <location>
        <begin position="219"/>
        <end position="228"/>
    </location>
</feature>
<organism evidence="3">
    <name type="scientific">Aplanochytrium stocchinoi</name>
    <dbReference type="NCBI Taxonomy" id="215587"/>
    <lineage>
        <taxon>Eukaryota</taxon>
        <taxon>Sar</taxon>
        <taxon>Stramenopiles</taxon>
        <taxon>Bigyra</taxon>
        <taxon>Labyrinthulomycetes</taxon>
        <taxon>Thraustochytrida</taxon>
        <taxon>Thraustochytriidae</taxon>
        <taxon>Aplanochytrium</taxon>
    </lineage>
</organism>
<dbReference type="InterPro" id="IPR004827">
    <property type="entry name" value="bZIP"/>
</dbReference>
<reference evidence="3" key="1">
    <citation type="submission" date="2021-01" db="EMBL/GenBank/DDBJ databases">
        <authorList>
            <person name="Corre E."/>
            <person name="Pelletier E."/>
            <person name="Niang G."/>
            <person name="Scheremetjew M."/>
            <person name="Finn R."/>
            <person name="Kale V."/>
            <person name="Holt S."/>
            <person name="Cochrane G."/>
            <person name="Meng A."/>
            <person name="Brown T."/>
            <person name="Cohen L."/>
        </authorList>
    </citation>
    <scope>NUCLEOTIDE SEQUENCE</scope>
    <source>
        <strain evidence="3">GSBS06</strain>
    </source>
</reference>
<dbReference type="InterPro" id="IPR032710">
    <property type="entry name" value="NTF2-like_dom_sf"/>
</dbReference>
<dbReference type="SUPFAM" id="SSF57959">
    <property type="entry name" value="Leucine zipper domain"/>
    <property type="match status" value="1"/>
</dbReference>
<feature type="compositionally biased region" description="Basic and acidic residues" evidence="1">
    <location>
        <begin position="155"/>
        <end position="169"/>
    </location>
</feature>
<feature type="region of interest" description="Disordered" evidence="1">
    <location>
        <begin position="155"/>
        <end position="228"/>
    </location>
</feature>
<dbReference type="Gene3D" id="1.20.5.170">
    <property type="match status" value="1"/>
</dbReference>
<dbReference type="EMBL" id="HBIN01017653">
    <property type="protein sequence ID" value="CAE0443379.1"/>
    <property type="molecule type" value="Transcribed_RNA"/>
</dbReference>
<dbReference type="InterPro" id="IPR046347">
    <property type="entry name" value="bZIP_sf"/>
</dbReference>
<dbReference type="Pfam" id="PF07716">
    <property type="entry name" value="bZIP_2"/>
    <property type="match status" value="1"/>
</dbReference>
<feature type="domain" description="BZIP" evidence="2">
    <location>
        <begin position="196"/>
        <end position="250"/>
    </location>
</feature>
<protein>
    <recommendedName>
        <fullName evidence="2">BZIP domain-containing protein</fullName>
    </recommendedName>
</protein>
<dbReference type="PROSITE" id="PS50217">
    <property type="entry name" value="BZIP"/>
    <property type="match status" value="1"/>
</dbReference>
<dbReference type="SUPFAM" id="SSF54427">
    <property type="entry name" value="NTF2-like"/>
    <property type="match status" value="2"/>
</dbReference>
<evidence type="ECO:0000313" key="3">
    <source>
        <dbReference type="EMBL" id="CAE0443379.1"/>
    </source>
</evidence>
<feature type="compositionally biased region" description="Basic and acidic residues" evidence="1">
    <location>
        <begin position="201"/>
        <end position="211"/>
    </location>
</feature>
<gene>
    <name evidence="3" type="ORF">ASTO00021_LOCUS13469</name>
</gene>
<evidence type="ECO:0000259" key="2">
    <source>
        <dbReference type="PROSITE" id="PS50217"/>
    </source>
</evidence>
<dbReference type="CDD" id="cd14690">
    <property type="entry name" value="bZIP_CREB1"/>
    <property type="match status" value="1"/>
</dbReference>
<dbReference type="AlphaFoldDB" id="A0A7S3PLK7"/>
<name>A0A7S3PLK7_9STRA</name>
<evidence type="ECO:0000256" key="1">
    <source>
        <dbReference type="SAM" id="MobiDB-lite"/>
    </source>
</evidence>
<dbReference type="GO" id="GO:0003700">
    <property type="term" value="F:DNA-binding transcription factor activity"/>
    <property type="evidence" value="ECO:0007669"/>
    <property type="project" value="InterPro"/>
</dbReference>
<proteinExistence type="predicted"/>
<dbReference type="Gene3D" id="3.10.450.50">
    <property type="match status" value="2"/>
</dbReference>